<accession>A0ABC8SNE8</accession>
<proteinExistence type="predicted"/>
<reference evidence="3 4" key="1">
    <citation type="submission" date="2024-02" db="EMBL/GenBank/DDBJ databases">
        <authorList>
            <person name="Vignale AGUSTIN F."/>
            <person name="Sosa J E."/>
            <person name="Modenutti C."/>
        </authorList>
    </citation>
    <scope>NUCLEOTIDE SEQUENCE [LARGE SCALE GENOMIC DNA]</scope>
</reference>
<organism evidence="3 4">
    <name type="scientific">Ilex paraguariensis</name>
    <name type="common">yerba mate</name>
    <dbReference type="NCBI Taxonomy" id="185542"/>
    <lineage>
        <taxon>Eukaryota</taxon>
        <taxon>Viridiplantae</taxon>
        <taxon>Streptophyta</taxon>
        <taxon>Embryophyta</taxon>
        <taxon>Tracheophyta</taxon>
        <taxon>Spermatophyta</taxon>
        <taxon>Magnoliopsida</taxon>
        <taxon>eudicotyledons</taxon>
        <taxon>Gunneridae</taxon>
        <taxon>Pentapetalae</taxon>
        <taxon>asterids</taxon>
        <taxon>campanulids</taxon>
        <taxon>Aquifoliales</taxon>
        <taxon>Aquifoliaceae</taxon>
        <taxon>Ilex</taxon>
    </lineage>
</organism>
<evidence type="ECO:0000313" key="4">
    <source>
        <dbReference type="Proteomes" id="UP001642360"/>
    </source>
</evidence>
<protein>
    <submittedName>
        <fullName evidence="3">Uncharacterized protein</fullName>
    </submittedName>
</protein>
<keyword evidence="4" id="KW-1185">Reference proteome</keyword>
<dbReference type="PANTHER" id="PTHR33474">
    <property type="entry name" value="TRANSMEMBRANE PROTEIN"/>
    <property type="match status" value="1"/>
</dbReference>
<dbReference type="EMBL" id="CAUOFW020003225">
    <property type="protein sequence ID" value="CAK9158660.1"/>
    <property type="molecule type" value="Genomic_DNA"/>
</dbReference>
<feature type="signal peptide" evidence="2">
    <location>
        <begin position="1"/>
        <end position="24"/>
    </location>
</feature>
<sequence>MADTFLRLLVVLLCFSHLICNINAVPISRIRSLDHQYQGHQLSENTRLEKSKERWEVHPVIRRMAVELNDYPGPGANNHHTPKPEPGKGCPDC</sequence>
<evidence type="ECO:0000256" key="2">
    <source>
        <dbReference type="SAM" id="SignalP"/>
    </source>
</evidence>
<dbReference type="AlphaFoldDB" id="A0ABC8SNE8"/>
<evidence type="ECO:0000256" key="1">
    <source>
        <dbReference type="SAM" id="MobiDB-lite"/>
    </source>
</evidence>
<evidence type="ECO:0000313" key="3">
    <source>
        <dbReference type="EMBL" id="CAK9158660.1"/>
    </source>
</evidence>
<dbReference type="PANTHER" id="PTHR33474:SF2">
    <property type="entry name" value="TRANSMEMBRANE PROTEIN"/>
    <property type="match status" value="1"/>
</dbReference>
<feature type="chain" id="PRO_5044758137" evidence="2">
    <location>
        <begin position="25"/>
        <end position="93"/>
    </location>
</feature>
<dbReference type="Proteomes" id="UP001642360">
    <property type="component" value="Unassembled WGS sequence"/>
</dbReference>
<name>A0ABC8SNE8_9AQUA</name>
<gene>
    <name evidence="3" type="ORF">ILEXP_LOCUS27325</name>
</gene>
<keyword evidence="2" id="KW-0732">Signal</keyword>
<comment type="caution">
    <text evidence="3">The sequence shown here is derived from an EMBL/GenBank/DDBJ whole genome shotgun (WGS) entry which is preliminary data.</text>
</comment>
<feature type="region of interest" description="Disordered" evidence="1">
    <location>
        <begin position="71"/>
        <end position="93"/>
    </location>
</feature>